<dbReference type="PANTHER" id="PTHR32071">
    <property type="entry name" value="TRANSCRIPTIONAL REGULATORY PROTEIN"/>
    <property type="match status" value="1"/>
</dbReference>
<dbReference type="Gene3D" id="3.40.50.300">
    <property type="entry name" value="P-loop containing nucleotide triphosphate hydrolases"/>
    <property type="match status" value="1"/>
</dbReference>
<gene>
    <name evidence="8" type="ORF">DDIC_07990</name>
</gene>
<dbReference type="Pfam" id="PF00158">
    <property type="entry name" value="Sigma54_activat"/>
    <property type="match status" value="1"/>
</dbReference>
<evidence type="ECO:0000313" key="8">
    <source>
        <dbReference type="EMBL" id="QCC85814.1"/>
    </source>
</evidence>
<keyword evidence="6" id="KW-0812">Transmembrane</keyword>
<keyword evidence="6" id="KW-0472">Membrane</keyword>
<dbReference type="InterPro" id="IPR025943">
    <property type="entry name" value="Sigma_54_int_dom_ATP-bd_2"/>
</dbReference>
<proteinExistence type="predicted"/>
<feature type="domain" description="Sigma-54 factor interaction" evidence="7">
    <location>
        <begin position="715"/>
        <end position="943"/>
    </location>
</feature>
<evidence type="ECO:0000256" key="4">
    <source>
        <dbReference type="ARBA" id="ARBA00023125"/>
    </source>
</evidence>
<protein>
    <submittedName>
        <fullName evidence="8">Sigma-54-dependent Fis family transcriptional regulator</fullName>
    </submittedName>
</protein>
<evidence type="ECO:0000259" key="7">
    <source>
        <dbReference type="PROSITE" id="PS50045"/>
    </source>
</evidence>
<name>A0A4P7ULM0_DESDE</name>
<dbReference type="Pfam" id="PF25601">
    <property type="entry name" value="AAA_lid_14"/>
    <property type="match status" value="1"/>
</dbReference>
<dbReference type="InterPro" id="IPR058031">
    <property type="entry name" value="AAA_lid_NorR"/>
</dbReference>
<evidence type="ECO:0000313" key="9">
    <source>
        <dbReference type="Proteomes" id="UP000297065"/>
    </source>
</evidence>
<dbReference type="CDD" id="cd00009">
    <property type="entry name" value="AAA"/>
    <property type="match status" value="1"/>
</dbReference>
<dbReference type="OrthoDB" id="5465448at2"/>
<dbReference type="Gene3D" id="1.10.8.60">
    <property type="match status" value="1"/>
</dbReference>
<evidence type="ECO:0000256" key="6">
    <source>
        <dbReference type="SAM" id="Phobius"/>
    </source>
</evidence>
<keyword evidence="6" id="KW-1133">Transmembrane helix</keyword>
<evidence type="ECO:0000256" key="5">
    <source>
        <dbReference type="ARBA" id="ARBA00023163"/>
    </source>
</evidence>
<dbReference type="SMART" id="SM00382">
    <property type="entry name" value="AAA"/>
    <property type="match status" value="1"/>
</dbReference>
<dbReference type="RefSeq" id="WP_136399950.1">
    <property type="nucleotide sequence ID" value="NZ_CP036295.1"/>
</dbReference>
<dbReference type="SUPFAM" id="SSF52540">
    <property type="entry name" value="P-loop containing nucleoside triphosphate hydrolases"/>
    <property type="match status" value="1"/>
</dbReference>
<dbReference type="AlphaFoldDB" id="A0A4P7ULM0"/>
<reference evidence="8 9" key="1">
    <citation type="submission" date="2019-02" db="EMBL/GenBank/DDBJ databases">
        <title>Complete Genome Sequence of Desulfovibrio desulfuricans IC1, a Sulfonate Utilizing Anaerobe.</title>
        <authorList>
            <person name="Day L.A."/>
            <person name="De Leon K.B."/>
            <person name="Wall J.D."/>
        </authorList>
    </citation>
    <scope>NUCLEOTIDE SEQUENCE [LARGE SCALE GENOMIC DNA]</scope>
    <source>
        <strain evidence="8 9">IC1</strain>
    </source>
</reference>
<keyword evidence="5" id="KW-0804">Transcription</keyword>
<keyword evidence="3" id="KW-0805">Transcription regulation</keyword>
<feature type="transmembrane region" description="Helical" evidence="6">
    <location>
        <begin position="638"/>
        <end position="655"/>
    </location>
</feature>
<dbReference type="PROSITE" id="PS00676">
    <property type="entry name" value="SIGMA54_INTERACT_2"/>
    <property type="match status" value="1"/>
</dbReference>
<dbReference type="GO" id="GO:0006355">
    <property type="term" value="P:regulation of DNA-templated transcription"/>
    <property type="evidence" value="ECO:0007669"/>
    <property type="project" value="InterPro"/>
</dbReference>
<dbReference type="InterPro" id="IPR003593">
    <property type="entry name" value="AAA+_ATPase"/>
</dbReference>
<evidence type="ECO:0000256" key="1">
    <source>
        <dbReference type="ARBA" id="ARBA00022741"/>
    </source>
</evidence>
<sequence length="1051" mass="118691">MQRLLGLPSNAVICLLLMHYAEKPCAVEDITVLTAADNNVARTVIAQLCQRGMVLEDADGRYVPAEQCPNVDNIVTAIKKRNTASDSVLVNTLLTYYDKNYKKFLKNVISILHEHASNKRYAYLFFCYEYFAKLILRMRIQIKDRQFSLLFINSCMIIQQLSFKIPSRSRYQILLFYKAKGIAIIVGDRRNIGYIDINIGTLNITEKGIRSNIYCRRMDDGYNTIASICDKDIILRSADKIMLYYIINSRLNDAISFFLYINSMDEEDVAPYRKGSWFIYATMAASYAGNFKLAEEISILGIKKIELEKEDCSATDTLKAILAFIYFYTGKDAEGLEIIDEIISTSDEVVESYAALWATRALSFYQYKIGELEKSWSNFKKCFVEKKDSLQLHANYFIAAFVLDLMFAYQESKVVFPKQYQFFKELSFAEHSPFLILRGTALRIGGQILAMDGADFAAAEKKLRAALRLFLGIPAPILAANCLSSLAMLHVKVGEMGPARQEAFQAKMLFDALSPASFPTLLQPLIEDDANADLDRISHRKTVVTQFLQSLRSCMQTSVGDSNDVTPILAALMGSLGLVSGCVLEMTHGSLIPRGSINFPSDGGSTLRASLVHKSREMDVPLLRVLERGDDVVTYKNAVIVLHIPMGIYGAWFFYMQGTILRIMFNFLLRQHGAGLVEAIAVGLTAVIKNSKAVECRVTTFPVSNPQDKIIPLDMIVASKGMRKIIQKVDAVSSKDTAVLLMGESGCGKEMVAQRLHEKSRREGRFVCVNLSNLPYELFESECFGYEKGSFTGALQQKIGLFELADNGTLFIDEVGDIPLPIQVKLLRVLQNKTFMRIGGTKNIHSDFRLICATNRDLVKAVKSGTFREDLYYRINVVSINIPPLRAREEDIGVIAKYFLRYYAKHHNVPVHELTDEEMQYLTNYSWPGNVRQLRNFIERFCLLKDGFMEEISGALPENWPAKQHAASSSREKEMVNCAFPCLEEKPSLQELEDAYFTKIYKMTAGNVGGKEGLAAILKISRSKAYAWIERLRLRERYCLEVRPNAEFKES</sequence>
<keyword evidence="4" id="KW-0238">DNA-binding</keyword>
<evidence type="ECO:0000256" key="2">
    <source>
        <dbReference type="ARBA" id="ARBA00022840"/>
    </source>
</evidence>
<dbReference type="InterPro" id="IPR025944">
    <property type="entry name" value="Sigma_54_int_dom_CS"/>
</dbReference>
<dbReference type="PROSITE" id="PS00688">
    <property type="entry name" value="SIGMA54_INTERACT_3"/>
    <property type="match status" value="1"/>
</dbReference>
<dbReference type="FunFam" id="3.40.50.300:FF:000006">
    <property type="entry name" value="DNA-binding transcriptional regulator NtrC"/>
    <property type="match status" value="1"/>
</dbReference>
<dbReference type="GO" id="GO:0003677">
    <property type="term" value="F:DNA binding"/>
    <property type="evidence" value="ECO:0007669"/>
    <property type="project" value="UniProtKB-KW"/>
</dbReference>
<dbReference type="InterPro" id="IPR027417">
    <property type="entry name" value="P-loop_NTPase"/>
</dbReference>
<accession>A0A4P7ULM0</accession>
<dbReference type="InterPro" id="IPR002078">
    <property type="entry name" value="Sigma_54_int"/>
</dbReference>
<evidence type="ECO:0000256" key="3">
    <source>
        <dbReference type="ARBA" id="ARBA00023015"/>
    </source>
</evidence>
<dbReference type="Proteomes" id="UP000297065">
    <property type="component" value="Chromosome"/>
</dbReference>
<organism evidence="8 9">
    <name type="scientific">Desulfovibrio desulfuricans</name>
    <dbReference type="NCBI Taxonomy" id="876"/>
    <lineage>
        <taxon>Bacteria</taxon>
        <taxon>Pseudomonadati</taxon>
        <taxon>Thermodesulfobacteriota</taxon>
        <taxon>Desulfovibrionia</taxon>
        <taxon>Desulfovibrionales</taxon>
        <taxon>Desulfovibrionaceae</taxon>
        <taxon>Desulfovibrio</taxon>
    </lineage>
</organism>
<dbReference type="EMBL" id="CP036295">
    <property type="protein sequence ID" value="QCC85814.1"/>
    <property type="molecule type" value="Genomic_DNA"/>
</dbReference>
<feature type="transmembrane region" description="Helical" evidence="6">
    <location>
        <begin position="469"/>
        <end position="491"/>
    </location>
</feature>
<keyword evidence="2" id="KW-0067">ATP-binding</keyword>
<dbReference type="PROSITE" id="PS50045">
    <property type="entry name" value="SIGMA54_INTERACT_4"/>
    <property type="match status" value="1"/>
</dbReference>
<keyword evidence="1" id="KW-0547">Nucleotide-binding</keyword>
<dbReference type="GO" id="GO:0005524">
    <property type="term" value="F:ATP binding"/>
    <property type="evidence" value="ECO:0007669"/>
    <property type="project" value="UniProtKB-KW"/>
</dbReference>